<name>A0ABM1MG85_NICVS</name>
<dbReference type="GeneID" id="108560522"/>
<dbReference type="Proteomes" id="UP000695000">
    <property type="component" value="Unplaced"/>
</dbReference>
<sequence length="230" mass="27007">MSSNSILNEHLMVRERLQEAYRKIIFISDHDFAQDPVYKKANQVLYARIKKLEENPEVERVRNVRDVIPSSNLARYGPYPYDEVRERAYTPSWWEPLISSSTICYHGPQQPAATVVESWTTPEVEQIFRHTIYAGSLNFNIYEAELEHLDKISVIEDMPLPSLVSACCGGEFRKFYNYNPVIEQLFERTTTKQLRNAKHPEAENYLPYYFNVKEYEDVLLRKKILAGFKT</sequence>
<accession>A0ABM1MG85</accession>
<protein>
    <submittedName>
        <fullName evidence="2">Uncharacterized protein LOC108560522</fullName>
    </submittedName>
</protein>
<keyword evidence="1" id="KW-1185">Reference proteome</keyword>
<gene>
    <name evidence="2" type="primary">LOC108560522</name>
</gene>
<dbReference type="RefSeq" id="XP_017773585.1">
    <property type="nucleotide sequence ID" value="XM_017918096.1"/>
</dbReference>
<organism evidence="1 2">
    <name type="scientific">Nicrophorus vespilloides</name>
    <name type="common">Boreal carrion beetle</name>
    <dbReference type="NCBI Taxonomy" id="110193"/>
    <lineage>
        <taxon>Eukaryota</taxon>
        <taxon>Metazoa</taxon>
        <taxon>Ecdysozoa</taxon>
        <taxon>Arthropoda</taxon>
        <taxon>Hexapoda</taxon>
        <taxon>Insecta</taxon>
        <taxon>Pterygota</taxon>
        <taxon>Neoptera</taxon>
        <taxon>Endopterygota</taxon>
        <taxon>Coleoptera</taxon>
        <taxon>Polyphaga</taxon>
        <taxon>Staphyliniformia</taxon>
        <taxon>Silphidae</taxon>
        <taxon>Nicrophorinae</taxon>
        <taxon>Nicrophorus</taxon>
    </lineage>
</organism>
<evidence type="ECO:0000313" key="1">
    <source>
        <dbReference type="Proteomes" id="UP000695000"/>
    </source>
</evidence>
<reference evidence="2" key="1">
    <citation type="submission" date="2025-08" db="UniProtKB">
        <authorList>
            <consortium name="RefSeq"/>
        </authorList>
    </citation>
    <scope>IDENTIFICATION</scope>
    <source>
        <tissue evidence="2">Whole Larva</tissue>
    </source>
</reference>
<proteinExistence type="predicted"/>
<evidence type="ECO:0000313" key="2">
    <source>
        <dbReference type="RefSeq" id="XP_017773585.1"/>
    </source>
</evidence>